<dbReference type="EC" id="2.2.1.1" evidence="3 10"/>
<protein>
    <recommendedName>
        <fullName evidence="3 10">Transketolase</fullName>
        <ecNumber evidence="3 10">2.2.1.1</ecNumber>
    </recommendedName>
</protein>
<evidence type="ECO:0000256" key="9">
    <source>
        <dbReference type="ARBA" id="ARBA00049473"/>
    </source>
</evidence>
<keyword evidence="5 14" id="KW-0479">Metal-binding</keyword>
<feature type="binding site" evidence="13">
    <location>
        <position position="75"/>
    </location>
    <ligand>
        <name>thiamine diphosphate</name>
        <dbReference type="ChEBI" id="CHEBI:58937"/>
    </ligand>
</feature>
<keyword evidence="8 13" id="KW-0786">Thiamine pyrophosphate</keyword>
<feature type="binding site" evidence="12">
    <location>
        <position position="269"/>
    </location>
    <ligand>
        <name>substrate</name>
    </ligand>
</feature>
<evidence type="ECO:0000256" key="13">
    <source>
        <dbReference type="PIRSR" id="PIRSR605478-3"/>
    </source>
</evidence>
<dbReference type="FunFam" id="3.40.50.970:FF:000004">
    <property type="entry name" value="Transketolase"/>
    <property type="match status" value="1"/>
</dbReference>
<organism evidence="18 19">
    <name type="scientific">Paraburkholderia ribeironis</name>
    <dbReference type="NCBI Taxonomy" id="1247936"/>
    <lineage>
        <taxon>Bacteria</taxon>
        <taxon>Pseudomonadati</taxon>
        <taxon>Pseudomonadota</taxon>
        <taxon>Betaproteobacteria</taxon>
        <taxon>Burkholderiales</taxon>
        <taxon>Burkholderiaceae</taxon>
        <taxon>Paraburkholderia</taxon>
    </lineage>
</organism>
<comment type="similarity">
    <text evidence="1 16">Belongs to the transketolase family.</text>
</comment>
<dbReference type="SUPFAM" id="SSF52922">
    <property type="entry name" value="TK C-terminal domain-like"/>
    <property type="match status" value="1"/>
</dbReference>
<keyword evidence="19" id="KW-1185">Reference proteome</keyword>
<name>A0A1N7RTR4_9BURK</name>
<evidence type="ECO:0000256" key="6">
    <source>
        <dbReference type="ARBA" id="ARBA00022837"/>
    </source>
</evidence>
<feature type="binding site" evidence="14">
    <location>
        <position position="164"/>
    </location>
    <ligand>
        <name>Mg(2+)</name>
        <dbReference type="ChEBI" id="CHEBI:18420"/>
    </ligand>
</feature>
<dbReference type="SUPFAM" id="SSF52518">
    <property type="entry name" value="Thiamin diphosphate-binding fold (THDP-binding)"/>
    <property type="match status" value="2"/>
</dbReference>
<feature type="binding site" evidence="12">
    <location>
        <position position="481"/>
    </location>
    <ligand>
        <name>substrate</name>
    </ligand>
</feature>
<feature type="binding site" evidence="13">
    <location>
        <position position="194"/>
    </location>
    <ligand>
        <name>thiamine diphosphate</name>
        <dbReference type="ChEBI" id="CHEBI:58937"/>
    </ligand>
</feature>
<dbReference type="InterPro" id="IPR020826">
    <property type="entry name" value="Transketolase_BS"/>
</dbReference>
<dbReference type="Gene3D" id="3.40.50.970">
    <property type="match status" value="2"/>
</dbReference>
<feature type="binding site" evidence="12">
    <location>
        <position position="35"/>
    </location>
    <ligand>
        <name>substrate</name>
    </ligand>
</feature>
<reference evidence="18 19" key="1">
    <citation type="submission" date="2016-12" db="EMBL/GenBank/DDBJ databases">
        <authorList>
            <person name="Song W.-J."/>
            <person name="Kurnit D.M."/>
        </authorList>
    </citation>
    <scope>NUCLEOTIDE SEQUENCE [LARGE SCALE GENOMIC DNA]</scope>
    <source>
        <strain evidence="18 19">STM7296</strain>
    </source>
</reference>
<dbReference type="Pfam" id="PF22613">
    <property type="entry name" value="Transketolase_C_1"/>
    <property type="match status" value="1"/>
</dbReference>
<dbReference type="Proteomes" id="UP000187012">
    <property type="component" value="Unassembled WGS sequence"/>
</dbReference>
<dbReference type="GO" id="GO:0046872">
    <property type="term" value="F:metal ion binding"/>
    <property type="evidence" value="ECO:0007669"/>
    <property type="project" value="UniProtKB-KW"/>
</dbReference>
<evidence type="ECO:0000313" key="19">
    <source>
        <dbReference type="Proteomes" id="UP000187012"/>
    </source>
</evidence>
<feature type="site" description="Important for catalytic activity" evidence="15">
    <location>
        <position position="269"/>
    </location>
</feature>
<dbReference type="CDD" id="cd07033">
    <property type="entry name" value="TPP_PYR_DXS_TK_like"/>
    <property type="match status" value="1"/>
</dbReference>
<gene>
    <name evidence="18" type="primary">tktA</name>
    <name evidence="18" type="ORF">BN2475_150131</name>
</gene>
<feature type="active site" description="Proton donor" evidence="11">
    <location>
        <position position="423"/>
    </location>
</feature>
<evidence type="ECO:0000256" key="5">
    <source>
        <dbReference type="ARBA" id="ARBA00022723"/>
    </source>
</evidence>
<dbReference type="EMBL" id="CYGX02000015">
    <property type="protein sequence ID" value="SIT38504.1"/>
    <property type="molecule type" value="Genomic_DNA"/>
</dbReference>
<feature type="binding site" evidence="14">
    <location>
        <position position="196"/>
    </location>
    <ligand>
        <name>Mg(2+)</name>
        <dbReference type="ChEBI" id="CHEBI:18420"/>
    </ligand>
</feature>
<dbReference type="Pfam" id="PF00456">
    <property type="entry name" value="Transketolase_N"/>
    <property type="match status" value="1"/>
</dbReference>
<comment type="function">
    <text evidence="16">Catalyzes the transfer of a two-carbon ketol group from a ketose donor to an aldose acceptor, via a covalent intermediate with the cofactor thiamine pyrophosphate.</text>
</comment>
<dbReference type="GO" id="GO:0005829">
    <property type="term" value="C:cytosol"/>
    <property type="evidence" value="ECO:0007669"/>
    <property type="project" value="TreeGrafter"/>
</dbReference>
<dbReference type="InterPro" id="IPR009014">
    <property type="entry name" value="Transketo_C/PFOR_II"/>
</dbReference>
<dbReference type="InterPro" id="IPR033247">
    <property type="entry name" value="Transketolase_fam"/>
</dbReference>
<dbReference type="FunFam" id="3.40.50.970:FF:000003">
    <property type="entry name" value="Transketolase"/>
    <property type="match status" value="1"/>
</dbReference>
<dbReference type="Pfam" id="PF02779">
    <property type="entry name" value="Transket_pyr"/>
    <property type="match status" value="1"/>
</dbReference>
<evidence type="ECO:0000256" key="4">
    <source>
        <dbReference type="ARBA" id="ARBA00022679"/>
    </source>
</evidence>
<evidence type="ECO:0000256" key="11">
    <source>
        <dbReference type="PIRSR" id="PIRSR605478-1"/>
    </source>
</evidence>
<comment type="cofactor">
    <cofactor evidence="13">
        <name>thiamine diphosphate</name>
        <dbReference type="ChEBI" id="CHEBI:58937"/>
    </cofactor>
    <text evidence="13">Binds 1 thiamine pyrophosphate per subunit. During the reaction, the substrate forms a covalent intermediate with the cofactor.</text>
</comment>
<comment type="catalytic activity">
    <reaction evidence="9 16">
        <text>D-sedoheptulose 7-phosphate + D-glyceraldehyde 3-phosphate = aldehydo-D-ribose 5-phosphate + D-xylulose 5-phosphate</text>
        <dbReference type="Rhea" id="RHEA:10508"/>
        <dbReference type="ChEBI" id="CHEBI:57483"/>
        <dbReference type="ChEBI" id="CHEBI:57737"/>
        <dbReference type="ChEBI" id="CHEBI:58273"/>
        <dbReference type="ChEBI" id="CHEBI:59776"/>
        <dbReference type="EC" id="2.2.1.1"/>
    </reaction>
</comment>
<feature type="binding site" evidence="13">
    <location>
        <position position="449"/>
    </location>
    <ligand>
        <name>thiamine diphosphate</name>
        <dbReference type="ChEBI" id="CHEBI:58937"/>
    </ligand>
</feature>
<dbReference type="InterPro" id="IPR055152">
    <property type="entry name" value="Transketolase-like_C_2"/>
</dbReference>
<feature type="binding site" evidence="13">
    <location>
        <position position="269"/>
    </location>
    <ligand>
        <name>thiamine diphosphate</name>
        <dbReference type="ChEBI" id="CHEBI:58937"/>
    </ligand>
</feature>
<dbReference type="NCBIfam" id="TIGR00232">
    <property type="entry name" value="tktlase_bact"/>
    <property type="match status" value="1"/>
</dbReference>
<feature type="binding site" evidence="13">
    <location>
        <begin position="123"/>
        <end position="125"/>
    </location>
    <ligand>
        <name>thiamine diphosphate</name>
        <dbReference type="ChEBI" id="CHEBI:58937"/>
    </ligand>
</feature>
<feature type="binding site" evidence="12">
    <location>
        <position position="473"/>
    </location>
    <ligand>
        <name>substrate</name>
    </ligand>
</feature>
<proteinExistence type="inferred from homology"/>
<comment type="subunit">
    <text evidence="2 16">Homodimer.</text>
</comment>
<keyword evidence="7 14" id="KW-0460">Magnesium</keyword>
<dbReference type="GO" id="GO:0004802">
    <property type="term" value="F:transketolase activity"/>
    <property type="evidence" value="ECO:0007669"/>
    <property type="project" value="UniProtKB-UniRule"/>
</dbReference>
<evidence type="ECO:0000256" key="10">
    <source>
        <dbReference type="NCBIfam" id="TIGR00232"/>
    </source>
</evidence>
<dbReference type="InterPro" id="IPR005474">
    <property type="entry name" value="Transketolase_N"/>
</dbReference>
<evidence type="ECO:0000256" key="2">
    <source>
        <dbReference type="ARBA" id="ARBA00011738"/>
    </source>
</evidence>
<keyword evidence="4 16" id="KW-0808">Transferase</keyword>
<feature type="binding site" evidence="12">
    <location>
        <position position="485"/>
    </location>
    <ligand>
        <name>substrate</name>
    </ligand>
</feature>
<dbReference type="InterPro" id="IPR005475">
    <property type="entry name" value="Transketolase-like_Pyr-bd"/>
</dbReference>
<evidence type="ECO:0000256" key="12">
    <source>
        <dbReference type="PIRSR" id="PIRSR605478-2"/>
    </source>
</evidence>
<keyword evidence="6 16" id="KW-0106">Calcium</keyword>
<evidence type="ECO:0000256" key="3">
    <source>
        <dbReference type="ARBA" id="ARBA00013152"/>
    </source>
</evidence>
<dbReference type="Gene3D" id="3.40.50.920">
    <property type="match status" value="1"/>
</dbReference>
<feature type="site" description="Important for catalytic activity" evidence="15">
    <location>
        <position position="35"/>
    </location>
</feature>
<evidence type="ECO:0000256" key="15">
    <source>
        <dbReference type="PIRSR" id="PIRSR605478-5"/>
    </source>
</evidence>
<accession>A0A1N7RTR4</accession>
<dbReference type="AlphaFoldDB" id="A0A1N7RTR4"/>
<dbReference type="PROSITE" id="PS00801">
    <property type="entry name" value="TRANSKETOLASE_1"/>
    <property type="match status" value="1"/>
</dbReference>
<evidence type="ECO:0000313" key="18">
    <source>
        <dbReference type="EMBL" id="SIT38504.1"/>
    </source>
</evidence>
<evidence type="ECO:0000256" key="16">
    <source>
        <dbReference type="RuleBase" id="RU004996"/>
    </source>
</evidence>
<feature type="binding site" evidence="12">
    <location>
        <position position="366"/>
    </location>
    <ligand>
        <name>substrate</name>
    </ligand>
</feature>
<dbReference type="GO" id="GO:0006098">
    <property type="term" value="P:pentose-phosphate shunt"/>
    <property type="evidence" value="ECO:0007669"/>
    <property type="project" value="TreeGrafter"/>
</dbReference>
<dbReference type="OrthoDB" id="8732661at2"/>
<dbReference type="STRING" id="1247936.BN2475_150131"/>
<evidence type="ECO:0000256" key="14">
    <source>
        <dbReference type="PIRSR" id="PIRSR605478-4"/>
    </source>
</evidence>
<dbReference type="PROSITE" id="PS00802">
    <property type="entry name" value="TRANSKETOLASE_2"/>
    <property type="match status" value="1"/>
</dbReference>
<dbReference type="PANTHER" id="PTHR43522:SF2">
    <property type="entry name" value="TRANSKETOLASE 1-RELATED"/>
    <property type="match status" value="1"/>
</dbReference>
<evidence type="ECO:0000256" key="1">
    <source>
        <dbReference type="ARBA" id="ARBA00007131"/>
    </source>
</evidence>
<dbReference type="SMART" id="SM00861">
    <property type="entry name" value="Transket_pyr"/>
    <property type="match status" value="1"/>
</dbReference>
<dbReference type="InterPro" id="IPR005478">
    <property type="entry name" value="Transketolase_bac-like"/>
</dbReference>
<evidence type="ECO:0000259" key="17">
    <source>
        <dbReference type="SMART" id="SM00861"/>
    </source>
</evidence>
<dbReference type="CDD" id="cd02012">
    <property type="entry name" value="TPP_TK"/>
    <property type="match status" value="1"/>
</dbReference>
<dbReference type="RefSeq" id="WP_094779056.1">
    <property type="nucleotide sequence ID" value="NZ_CYGX02000015.1"/>
</dbReference>
<evidence type="ECO:0000256" key="8">
    <source>
        <dbReference type="ARBA" id="ARBA00023052"/>
    </source>
</evidence>
<feature type="binding site" evidence="13">
    <location>
        <position position="165"/>
    </location>
    <ligand>
        <name>thiamine diphosphate</name>
        <dbReference type="ChEBI" id="CHEBI:58937"/>
    </ligand>
</feature>
<evidence type="ECO:0000256" key="7">
    <source>
        <dbReference type="ARBA" id="ARBA00022842"/>
    </source>
</evidence>
<dbReference type="InterPro" id="IPR049557">
    <property type="entry name" value="Transketolase_CS"/>
</dbReference>
<comment type="cofactor">
    <cofactor evidence="16">
        <name>Mg(2+)</name>
        <dbReference type="ChEBI" id="CHEBI:18420"/>
    </cofactor>
    <cofactor evidence="16">
        <name>Ca(2+)</name>
        <dbReference type="ChEBI" id="CHEBI:29108"/>
    </cofactor>
    <cofactor evidence="16">
        <name>Mn(2+)</name>
        <dbReference type="ChEBI" id="CHEBI:29035"/>
    </cofactor>
    <cofactor evidence="16">
        <name>Co(2+)</name>
        <dbReference type="ChEBI" id="CHEBI:48828"/>
    </cofactor>
    <text evidence="16">Binds 1 Mg(2+) ion per subunit. Can also utilize other divalent metal cations, such as Ca(2+), Mn(2+) and Co(2+).</text>
</comment>
<feature type="binding site" evidence="14">
    <location>
        <position position="194"/>
    </location>
    <ligand>
        <name>Mg(2+)</name>
        <dbReference type="ChEBI" id="CHEBI:18420"/>
    </ligand>
</feature>
<feature type="binding site" evidence="12">
    <location>
        <position position="393"/>
    </location>
    <ligand>
        <name>substrate</name>
    </ligand>
</feature>
<feature type="domain" description="Transketolase-like pyrimidine-binding" evidence="17">
    <location>
        <begin position="363"/>
        <end position="536"/>
    </location>
</feature>
<comment type="cofactor">
    <cofactor evidence="14">
        <name>Mg(2+)</name>
        <dbReference type="ChEBI" id="CHEBI:18420"/>
    </cofactor>
    <text evidence="14">Binds 1 Mg(2+) ion per subunit. Can also utilize other divalent metal cations, such as Ca(2+), Mn(2+) and Co(2+).</text>
</comment>
<feature type="binding site" evidence="12">
    <location>
        <position position="531"/>
    </location>
    <ligand>
        <name>substrate</name>
    </ligand>
</feature>
<sequence>MSAVAESVTASVTRSMADALRMLAIDAVEAAKSGHPGMPLGMAEIAVALWDRHLKHNPRNPAWPDRDRFILSNGHGSMLLYGLLHLTGYDLPIDELKRFRQMHSRTPGHPEVGVTPGVETTTGPLGQGLANGVGMALAEALLAREFNRPGHRIVDHRTYVFAGDGCLMEGISHEAASLAGTLKLDKLTVLYDDNGISIDGHVQQWFADDTPARFAAYGWHVVREVDGHDVDAVDRALQAAHTAGRPTLICCKTVIGQGSPSKAGTHDVHGAPLGADEIAQTRRALGWPHPPFEIPAEIRGRWDASARGHAAEADWSERFNAYRKHYPLDAAEFERRMQGKLPAHWHDAARAMVRDTDCAGESIATRKASQQAIAALARNLPELLGGSADLTGSNLTDWKGAVDVRTDHSGLQGGNYVHYGVREFGMSAVMNGIALHRGYLPFGGTFLTFSDYSRNALRMAALMKTRAIFVFTHDSIGLGEDGPTHQAVEHAASLRLIPGLDVWRPCDTVETAQAWACAVERDGPTCLLLSRQNLPFATRTAEQIAAIRSGGYVLRDWPAESAQVPGARVVRVVLIATGSEVALALAAIAPLAAAGIAARVVSMPSTTAFDRQAPAWRDAVLPPGVPRVAIEAGVSAFWRQYVGLDGGVVGIDSFGESAPAAALFEHFKLTTQALVDEARRVTHVAHVVR</sequence>
<dbReference type="PANTHER" id="PTHR43522">
    <property type="entry name" value="TRANSKETOLASE"/>
    <property type="match status" value="1"/>
</dbReference>
<dbReference type="InterPro" id="IPR029061">
    <property type="entry name" value="THDP-binding"/>
</dbReference>